<dbReference type="PRINTS" id="PR00969">
    <property type="entry name" value="CHAPERONPILI"/>
</dbReference>
<dbReference type="PANTHER" id="PTHR30251:SF3">
    <property type="entry name" value="FIMBRIAL CHAPARONE PROTEIN"/>
    <property type="match status" value="1"/>
</dbReference>
<feature type="domain" description="Pili assembly chaperone N-terminal" evidence="7">
    <location>
        <begin position="31"/>
        <end position="144"/>
    </location>
</feature>
<feature type="signal peptide" evidence="6">
    <location>
        <begin position="1"/>
        <end position="29"/>
    </location>
</feature>
<dbReference type="SUPFAM" id="SSF49354">
    <property type="entry name" value="PapD-like"/>
    <property type="match status" value="1"/>
</dbReference>
<dbReference type="AlphaFoldDB" id="A0A6H9SN36"/>
<reference evidence="8 9" key="1">
    <citation type="submission" date="2019-09" db="EMBL/GenBank/DDBJ databases">
        <title>Draft genome sequences of 48 bacterial type strains from the CCUG.</title>
        <authorList>
            <person name="Tunovic T."/>
            <person name="Pineiro-Iglesias B."/>
            <person name="Unosson C."/>
            <person name="Inganas E."/>
            <person name="Ohlen M."/>
            <person name="Cardew S."/>
            <person name="Jensie-Markopoulos S."/>
            <person name="Salva-Serra F."/>
            <person name="Jaen-Luchoro D."/>
            <person name="Karlsson R."/>
            <person name="Svensson-Stadler L."/>
            <person name="Chun J."/>
            <person name="Moore E."/>
        </authorList>
    </citation>
    <scope>NUCLEOTIDE SEQUENCE [LARGE SCALE GENOMIC DNA]</scope>
    <source>
        <strain evidence="8 9">CCUG 54555</strain>
    </source>
</reference>
<dbReference type="InterPro" id="IPR001829">
    <property type="entry name" value="Pili_assmbl_chaperone_bac"/>
</dbReference>
<evidence type="ECO:0000256" key="1">
    <source>
        <dbReference type="ARBA" id="ARBA00004418"/>
    </source>
</evidence>
<proteinExistence type="inferred from homology"/>
<comment type="subcellular location">
    <subcellularLocation>
        <location evidence="1">Periplasm</location>
    </subcellularLocation>
</comment>
<dbReference type="InterPro" id="IPR008962">
    <property type="entry name" value="PapD-like_sf"/>
</dbReference>
<gene>
    <name evidence="8" type="ORF">F7R21_13570</name>
</gene>
<comment type="caution">
    <text evidence="8">The sequence shown here is derived from an EMBL/GenBank/DDBJ whole genome shotgun (WGS) entry which is preliminary data.</text>
</comment>
<organism evidence="8 9">
    <name type="scientific">Burkholderia latens</name>
    <dbReference type="NCBI Taxonomy" id="488446"/>
    <lineage>
        <taxon>Bacteria</taxon>
        <taxon>Pseudomonadati</taxon>
        <taxon>Pseudomonadota</taxon>
        <taxon>Betaproteobacteria</taxon>
        <taxon>Burkholderiales</taxon>
        <taxon>Burkholderiaceae</taxon>
        <taxon>Burkholderia</taxon>
        <taxon>Burkholderia cepacia complex</taxon>
    </lineage>
</organism>
<evidence type="ECO:0000256" key="5">
    <source>
        <dbReference type="ARBA" id="ARBA00023186"/>
    </source>
</evidence>
<dbReference type="Gene3D" id="2.60.40.10">
    <property type="entry name" value="Immunoglobulins"/>
    <property type="match status" value="1"/>
</dbReference>
<dbReference type="GO" id="GO:0071555">
    <property type="term" value="P:cell wall organization"/>
    <property type="evidence" value="ECO:0007669"/>
    <property type="project" value="InterPro"/>
</dbReference>
<dbReference type="GO" id="GO:0030288">
    <property type="term" value="C:outer membrane-bounded periplasmic space"/>
    <property type="evidence" value="ECO:0007669"/>
    <property type="project" value="InterPro"/>
</dbReference>
<keyword evidence="5" id="KW-0143">Chaperone</keyword>
<dbReference type="InterPro" id="IPR036316">
    <property type="entry name" value="Pili_assmbl_chap_C_dom_sf"/>
</dbReference>
<dbReference type="InterPro" id="IPR013783">
    <property type="entry name" value="Ig-like_fold"/>
</dbReference>
<dbReference type="InterPro" id="IPR050643">
    <property type="entry name" value="Periplasmic_pilus_chap"/>
</dbReference>
<dbReference type="NCBIfam" id="NF007392">
    <property type="entry name" value="PRK09918.1"/>
    <property type="match status" value="1"/>
</dbReference>
<protein>
    <submittedName>
        <fullName evidence="8">Fimbria/pilus periplasmic chaperone</fullName>
    </submittedName>
</protein>
<dbReference type="SUPFAM" id="SSF49584">
    <property type="entry name" value="Periplasmic chaperone C-domain"/>
    <property type="match status" value="1"/>
</dbReference>
<evidence type="ECO:0000256" key="4">
    <source>
        <dbReference type="ARBA" id="ARBA00022764"/>
    </source>
</evidence>
<dbReference type="Pfam" id="PF00345">
    <property type="entry name" value="PapD_N"/>
    <property type="match status" value="1"/>
</dbReference>
<evidence type="ECO:0000313" key="8">
    <source>
        <dbReference type="EMBL" id="KAB0642056.1"/>
    </source>
</evidence>
<dbReference type="Proteomes" id="UP000430232">
    <property type="component" value="Unassembled WGS sequence"/>
</dbReference>
<comment type="similarity">
    <text evidence="2">Belongs to the periplasmic pilus chaperone family.</text>
</comment>
<dbReference type="GeneID" id="99791617"/>
<dbReference type="InterPro" id="IPR016147">
    <property type="entry name" value="Pili_assmbl_chaperone_N"/>
</dbReference>
<dbReference type="OrthoDB" id="8585185at2"/>
<evidence type="ECO:0000256" key="6">
    <source>
        <dbReference type="SAM" id="SignalP"/>
    </source>
</evidence>
<keyword evidence="4" id="KW-0574">Periplasm</keyword>
<name>A0A6H9SN36_9BURK</name>
<feature type="chain" id="PRO_5026314849" evidence="6">
    <location>
        <begin position="30"/>
        <end position="255"/>
    </location>
</feature>
<accession>A0A6H9SN36</accession>
<evidence type="ECO:0000256" key="2">
    <source>
        <dbReference type="ARBA" id="ARBA00007399"/>
    </source>
</evidence>
<evidence type="ECO:0000313" key="9">
    <source>
        <dbReference type="Proteomes" id="UP000430232"/>
    </source>
</evidence>
<evidence type="ECO:0000256" key="3">
    <source>
        <dbReference type="ARBA" id="ARBA00022729"/>
    </source>
</evidence>
<dbReference type="PANTHER" id="PTHR30251">
    <property type="entry name" value="PILUS ASSEMBLY CHAPERONE"/>
    <property type="match status" value="1"/>
</dbReference>
<evidence type="ECO:0000259" key="7">
    <source>
        <dbReference type="Pfam" id="PF00345"/>
    </source>
</evidence>
<keyword evidence="9" id="KW-1185">Reference proteome</keyword>
<sequence>MKLPARHCRRALLLAPLLGCLIGTNTAYAMGVVPETSVVIVDEADGEGTVSVKNTDNHPTLLHTTIEPIPEDNAEFVIATPPIARVEGGATQLVRFVLAGNEPPNTQRLARVSFSGIPPKRPGKNEIQTIIRQNLPVLIHPQDLARNDKPWELLKWSVENGELVVRNDSRYVVRLEQKVQLLPTQQIVSLPAPYVLAGQTRRIALGAAAATPERVRLFPATVYGFSVEHYDAVLAAGAADPGPRPGQGPGQGPGR</sequence>
<keyword evidence="3 6" id="KW-0732">Signal</keyword>
<dbReference type="RefSeq" id="WP_151064789.1">
    <property type="nucleotide sequence ID" value="NZ_CABVPL010000036.1"/>
</dbReference>
<dbReference type="EMBL" id="VZOJ01000031">
    <property type="protein sequence ID" value="KAB0642056.1"/>
    <property type="molecule type" value="Genomic_DNA"/>
</dbReference>